<dbReference type="FunFam" id="3.40.1180.10:FF:000001">
    <property type="entry name" value="(2E,6E)-farnesyl-diphosphate-specific ditrans,polycis-undecaprenyl-diphosphate synthase"/>
    <property type="match status" value="1"/>
</dbReference>
<feature type="binding site" evidence="2">
    <location>
        <position position="83"/>
    </location>
    <ligand>
        <name>substrate</name>
    </ligand>
</feature>
<feature type="binding site" evidence="2">
    <location>
        <position position="47"/>
    </location>
    <ligand>
        <name>substrate</name>
    </ligand>
</feature>
<dbReference type="RefSeq" id="WP_038560268.1">
    <property type="nucleotide sequence ID" value="NZ_CP008876.1"/>
</dbReference>
<dbReference type="KEGG" id="tap:GZ22_07015"/>
<feature type="active site" description="Proton acceptor" evidence="2">
    <location>
        <position position="82"/>
    </location>
</feature>
<dbReference type="AlphaFoldDB" id="A0A075LJ31"/>
<dbReference type="HAMAP" id="MF_01139">
    <property type="entry name" value="ISPT"/>
    <property type="match status" value="1"/>
</dbReference>
<evidence type="ECO:0000313" key="3">
    <source>
        <dbReference type="EMBL" id="AIF66404.1"/>
    </source>
</evidence>
<dbReference type="NCBIfam" id="TIGR00055">
    <property type="entry name" value="uppS"/>
    <property type="match status" value="1"/>
</dbReference>
<feature type="binding site" evidence="2">
    <location>
        <begin position="208"/>
        <end position="210"/>
    </location>
    <ligand>
        <name>substrate</name>
    </ligand>
</feature>
<name>A0A075LJ31_9BACI</name>
<proteinExistence type="inferred from homology"/>
<gene>
    <name evidence="3" type="ORF">GZ22_07015</name>
    <name evidence="4" type="ORF">SAMN04489762_0854</name>
</gene>
<dbReference type="GeneID" id="34221182"/>
<dbReference type="SUPFAM" id="SSF64005">
    <property type="entry name" value="Undecaprenyl diphosphate synthase"/>
    <property type="match status" value="1"/>
</dbReference>
<dbReference type="EMBL" id="CP008876">
    <property type="protein sequence ID" value="AIF66404.1"/>
    <property type="molecule type" value="Genomic_DNA"/>
</dbReference>
<dbReference type="GO" id="GO:0005829">
    <property type="term" value="C:cytosol"/>
    <property type="evidence" value="ECO:0007669"/>
    <property type="project" value="TreeGrafter"/>
</dbReference>
<feature type="binding site" evidence="2">
    <location>
        <position position="221"/>
    </location>
    <ligand>
        <name>Mg(2+)</name>
        <dbReference type="ChEBI" id="CHEBI:18420"/>
    </ligand>
</feature>
<comment type="subunit">
    <text evidence="2">Homodimer.</text>
</comment>
<keyword evidence="2" id="KW-0460">Magnesium</keyword>
<evidence type="ECO:0000256" key="2">
    <source>
        <dbReference type="HAMAP-Rule" id="MF_01139"/>
    </source>
</evidence>
<accession>A0A075LJ31</accession>
<dbReference type="Proteomes" id="UP000199735">
    <property type="component" value="Unassembled WGS sequence"/>
</dbReference>
<dbReference type="GO" id="GO:0030145">
    <property type="term" value="F:manganese ion binding"/>
    <property type="evidence" value="ECO:0007669"/>
    <property type="project" value="TreeGrafter"/>
</dbReference>
<comment type="function">
    <text evidence="2">Catalyzes the condensation of isopentenyl diphosphate (IPP) with allylic pyrophosphates generating different type of terpenoids.</text>
</comment>
<comment type="similarity">
    <text evidence="2">Belongs to the UPP synthase family.</text>
</comment>
<dbReference type="Pfam" id="PF01255">
    <property type="entry name" value="Prenyltransf"/>
    <property type="match status" value="1"/>
</dbReference>
<dbReference type="EMBL" id="FOCD01000001">
    <property type="protein sequence ID" value="SEM72173.1"/>
    <property type="molecule type" value="Genomic_DNA"/>
</dbReference>
<accession>A0AAX2ECL1</accession>
<dbReference type="PANTHER" id="PTHR10291:SF0">
    <property type="entry name" value="DEHYDRODOLICHYL DIPHOSPHATE SYNTHASE 2"/>
    <property type="match status" value="1"/>
</dbReference>
<dbReference type="InterPro" id="IPR036424">
    <property type="entry name" value="UPP_synth-like_sf"/>
</dbReference>
<evidence type="ECO:0000256" key="1">
    <source>
        <dbReference type="ARBA" id="ARBA00022679"/>
    </source>
</evidence>
<protein>
    <recommendedName>
        <fullName evidence="2">Isoprenyl transferase</fullName>
        <ecNumber evidence="2">2.5.1.-</ecNumber>
    </recommendedName>
</protein>
<keyword evidence="2" id="KW-0479">Metal-binding</keyword>
<evidence type="ECO:0000313" key="6">
    <source>
        <dbReference type="Proteomes" id="UP000199735"/>
    </source>
</evidence>
<reference evidence="4 6" key="2">
    <citation type="submission" date="2016-10" db="EMBL/GenBank/DDBJ databases">
        <authorList>
            <person name="Varghese N."/>
            <person name="Submissions S."/>
        </authorList>
    </citation>
    <scope>NUCLEOTIDE SEQUENCE [LARGE SCALE GENOMIC DNA]</scope>
    <source>
        <strain evidence="4 6">DSM 21619</strain>
    </source>
</reference>
<reference evidence="3 5" key="1">
    <citation type="submission" date="2014-07" db="EMBL/GenBank/DDBJ databases">
        <title>Complete genome sequence of a moderately halophilic bacterium Terribacillus aidingensis MP602, isolated from Cryptomeria fortunei in Tianmu mountain in China.</title>
        <authorList>
            <person name="Wang Y."/>
            <person name="Lu P."/>
            <person name="Zhang L."/>
        </authorList>
    </citation>
    <scope>NUCLEOTIDE SEQUENCE [LARGE SCALE GENOMIC DNA]</scope>
    <source>
        <strain evidence="3 5">MP602</strain>
    </source>
</reference>
<keyword evidence="1 2" id="KW-0808">Transferase</keyword>
<feature type="binding site" evidence="2">
    <location>
        <position position="39"/>
    </location>
    <ligand>
        <name>substrate</name>
    </ligand>
</feature>
<dbReference type="InterPro" id="IPR001441">
    <property type="entry name" value="UPP_synth-like"/>
</dbReference>
<dbReference type="PANTHER" id="PTHR10291">
    <property type="entry name" value="DEHYDRODOLICHYL DIPHOSPHATE SYNTHASE FAMILY MEMBER"/>
    <property type="match status" value="1"/>
</dbReference>
<feature type="binding site" evidence="2">
    <location>
        <begin position="79"/>
        <end position="81"/>
    </location>
    <ligand>
        <name>substrate</name>
    </ligand>
</feature>
<dbReference type="NCBIfam" id="NF011405">
    <property type="entry name" value="PRK14830.1"/>
    <property type="match status" value="1"/>
</dbReference>
<dbReference type="GO" id="GO:0000287">
    <property type="term" value="F:magnesium ion binding"/>
    <property type="evidence" value="ECO:0007669"/>
    <property type="project" value="UniProtKB-UniRule"/>
</dbReference>
<organism evidence="3 5">
    <name type="scientific">Terribacillus saccharophilus</name>
    <dbReference type="NCBI Taxonomy" id="361277"/>
    <lineage>
        <taxon>Bacteria</taxon>
        <taxon>Bacillati</taxon>
        <taxon>Bacillota</taxon>
        <taxon>Bacilli</taxon>
        <taxon>Bacillales</taxon>
        <taxon>Bacillaceae</taxon>
        <taxon>Terribacillus</taxon>
    </lineage>
</organism>
<comment type="cofactor">
    <cofactor evidence="2">
        <name>Mg(2+)</name>
        <dbReference type="ChEBI" id="CHEBI:18420"/>
    </cofactor>
    <text evidence="2">Binds 2 magnesium ions per subunit.</text>
</comment>
<dbReference type="InterPro" id="IPR018520">
    <property type="entry name" value="UPP_synth-like_CS"/>
</dbReference>
<feature type="binding site" evidence="2">
    <location>
        <position position="202"/>
    </location>
    <ligand>
        <name>substrate</name>
    </ligand>
</feature>
<dbReference type="PROSITE" id="PS01066">
    <property type="entry name" value="UPP_SYNTHASE"/>
    <property type="match status" value="1"/>
</dbReference>
<feature type="binding site" evidence="2">
    <location>
        <position position="34"/>
    </location>
    <ligand>
        <name>Mg(2+)</name>
        <dbReference type="ChEBI" id="CHEBI:18420"/>
    </ligand>
</feature>
<feature type="binding site" evidence="2">
    <location>
        <position position="85"/>
    </location>
    <ligand>
        <name>substrate</name>
    </ligand>
</feature>
<dbReference type="OrthoDB" id="4191603at2"/>
<dbReference type="CDD" id="cd00475">
    <property type="entry name" value="Cis_IPPS"/>
    <property type="match status" value="1"/>
</dbReference>
<dbReference type="Gene3D" id="3.40.1180.10">
    <property type="entry name" value="Decaprenyl diphosphate synthase-like"/>
    <property type="match status" value="1"/>
</dbReference>
<dbReference type="HOGENOM" id="CLU_038505_1_1_9"/>
<evidence type="ECO:0000313" key="5">
    <source>
        <dbReference type="Proteomes" id="UP000027980"/>
    </source>
</evidence>
<feature type="binding site" evidence="2">
    <location>
        <begin position="35"/>
        <end position="38"/>
    </location>
    <ligand>
        <name>substrate</name>
    </ligand>
</feature>
<sequence>MIKLPFFNRKRRIDLQPSTLKLENIPGHVAIIMDGNGRWAKKRGLPRIAGHKEGMTTVRRIVKAANRIDVKVLTLYAFSKENWKRPQAEVDFLMKLPKEFLTTYLPELIEENVKVQTIGDFEGLPSFTKEAIREAMEQTKHNDGLILNFALNYGGRYELVHAVQSMMKDISDKKLQMEDIDETCISRYLYTEKLADPDLIIRTSGEHRLSNFLLWQSAYSELWFTEVLWPDFDELLFEQAVSDFQNRKRRYGGI</sequence>
<feature type="binding site" evidence="2">
    <location>
        <position position="51"/>
    </location>
    <ligand>
        <name>substrate</name>
    </ligand>
</feature>
<dbReference type="Proteomes" id="UP000027980">
    <property type="component" value="Chromosome"/>
</dbReference>
<dbReference type="GO" id="GO:0016094">
    <property type="term" value="P:polyprenol biosynthetic process"/>
    <property type="evidence" value="ECO:0007669"/>
    <property type="project" value="TreeGrafter"/>
</dbReference>
<dbReference type="GO" id="GO:0008834">
    <property type="term" value="F:ditrans,polycis-undecaprenyl-diphosphate synthase [(2E,6E)-farnesyl-diphosphate specific] activity"/>
    <property type="evidence" value="ECO:0007669"/>
    <property type="project" value="TreeGrafter"/>
</dbReference>
<evidence type="ECO:0000313" key="4">
    <source>
        <dbReference type="EMBL" id="SEM72173.1"/>
    </source>
</evidence>
<dbReference type="EC" id="2.5.1.-" evidence="2"/>
<feature type="active site" evidence="2">
    <location>
        <position position="34"/>
    </location>
</feature>